<organism evidence="1 2">
    <name type="scientific">Datura stramonium</name>
    <name type="common">Jimsonweed</name>
    <name type="synonym">Common thornapple</name>
    <dbReference type="NCBI Taxonomy" id="4076"/>
    <lineage>
        <taxon>Eukaryota</taxon>
        <taxon>Viridiplantae</taxon>
        <taxon>Streptophyta</taxon>
        <taxon>Embryophyta</taxon>
        <taxon>Tracheophyta</taxon>
        <taxon>Spermatophyta</taxon>
        <taxon>Magnoliopsida</taxon>
        <taxon>eudicotyledons</taxon>
        <taxon>Gunneridae</taxon>
        <taxon>Pentapetalae</taxon>
        <taxon>asterids</taxon>
        <taxon>lamiids</taxon>
        <taxon>Solanales</taxon>
        <taxon>Solanaceae</taxon>
        <taxon>Solanoideae</taxon>
        <taxon>Datureae</taxon>
        <taxon>Datura</taxon>
    </lineage>
</organism>
<reference evidence="1 2" key="1">
    <citation type="journal article" date="2021" name="BMC Genomics">
        <title>Datura genome reveals duplications of psychoactive alkaloid biosynthetic genes and high mutation rate following tissue culture.</title>
        <authorList>
            <person name="Rajewski A."/>
            <person name="Carter-House D."/>
            <person name="Stajich J."/>
            <person name="Litt A."/>
        </authorList>
    </citation>
    <scope>NUCLEOTIDE SEQUENCE [LARGE SCALE GENOMIC DNA]</scope>
    <source>
        <strain evidence="1">AR-01</strain>
    </source>
</reference>
<name>A0ABS8SU55_DATST</name>
<dbReference type="Proteomes" id="UP000823775">
    <property type="component" value="Unassembled WGS sequence"/>
</dbReference>
<dbReference type="EMBL" id="JACEIK010000810">
    <property type="protein sequence ID" value="MCD7462554.1"/>
    <property type="molecule type" value="Genomic_DNA"/>
</dbReference>
<comment type="caution">
    <text evidence="1">The sequence shown here is derived from an EMBL/GenBank/DDBJ whole genome shotgun (WGS) entry which is preliminary data.</text>
</comment>
<keyword evidence="2" id="KW-1185">Reference proteome</keyword>
<accession>A0ABS8SU55</accession>
<proteinExistence type="predicted"/>
<sequence length="62" mass="7080">MGRTELIMIPRNLLADLGGTIFLSWTSQDSPMKIHLWAMRSSARMREVKSFSIDGEGVLHQY</sequence>
<protein>
    <submittedName>
        <fullName evidence="1">Uncharacterized protein</fullName>
    </submittedName>
</protein>
<evidence type="ECO:0000313" key="1">
    <source>
        <dbReference type="EMBL" id="MCD7462554.1"/>
    </source>
</evidence>
<evidence type="ECO:0000313" key="2">
    <source>
        <dbReference type="Proteomes" id="UP000823775"/>
    </source>
</evidence>
<feature type="non-terminal residue" evidence="1">
    <location>
        <position position="62"/>
    </location>
</feature>
<gene>
    <name evidence="1" type="ORF">HAX54_048756</name>
</gene>